<keyword evidence="5 6" id="KW-0349">Heme</keyword>
<sequence>MGVGTSLRRLGLGYPEILLSMACFLFLFLRHGRRGSRLPTKWPVLGMIPGFVSQSTWCFHDWTTEVLRESGCTFFFKGPWCSGMDILGTSDPANIRYIFNANFANYPKGGQFLEIFDILGDGIFNADSDSWKTQRKVANSRMPRFWRFVARVSREKVEKVLIPLLARAAEHAAVVDLQDVFLRFTFDTTCNLVFGVDPGCLSPDLPSVPFANALDDAEEVLFFRQAVPMGWWKLLRWLQVGEEKKMVLASETICNFITGRISERMDEVAKVRQDKEVPMRLEVQLDAGRKRHLSTRQVDPVVFGADDLSSAIYLEAALFESLRLFPPVPFEHNGAARPDVLPSGHKVDPKAKIVIPLYVMARVEGIWGKDCCDDWKLKHEPLYKFLSFNSGPRICLGKDMAFTQLKVVAANLLHKFHITVVKGHVEVPSLSIILHMKHGLRVNVEKRV</sequence>
<protein>
    <submittedName>
        <fullName evidence="8">Uncharacterized protein</fullName>
    </submittedName>
</protein>
<keyword evidence="7" id="KW-0472">Membrane</keyword>
<evidence type="ECO:0000256" key="7">
    <source>
        <dbReference type="SAM" id="Phobius"/>
    </source>
</evidence>
<comment type="cofactor">
    <cofactor evidence="5">
        <name>heme</name>
        <dbReference type="ChEBI" id="CHEBI:30413"/>
    </cofactor>
</comment>
<dbReference type="PROSITE" id="PS00086">
    <property type="entry name" value="CYTOCHROME_P450"/>
    <property type="match status" value="1"/>
</dbReference>
<feature type="binding site" description="axial binding residue" evidence="5">
    <location>
        <position position="395"/>
    </location>
    <ligand>
        <name>heme</name>
        <dbReference type="ChEBI" id="CHEBI:30413"/>
    </ligand>
    <ligandPart>
        <name>Fe</name>
        <dbReference type="ChEBI" id="CHEBI:18248"/>
    </ligandPart>
</feature>
<dbReference type="InterPro" id="IPR001128">
    <property type="entry name" value="Cyt_P450"/>
</dbReference>
<keyword evidence="9" id="KW-1185">Reference proteome</keyword>
<keyword evidence="4 5" id="KW-0408">Iron</keyword>
<keyword evidence="7" id="KW-0812">Transmembrane</keyword>
<dbReference type="Gene3D" id="1.10.630.10">
    <property type="entry name" value="Cytochrome P450"/>
    <property type="match status" value="2"/>
</dbReference>
<evidence type="ECO:0000256" key="2">
    <source>
        <dbReference type="ARBA" id="ARBA00022723"/>
    </source>
</evidence>
<dbReference type="PANTHER" id="PTHR24296">
    <property type="entry name" value="CYTOCHROME P450"/>
    <property type="match status" value="1"/>
</dbReference>
<dbReference type="GO" id="GO:0020037">
    <property type="term" value="F:heme binding"/>
    <property type="evidence" value="ECO:0007669"/>
    <property type="project" value="InterPro"/>
</dbReference>
<dbReference type="GO" id="GO:0006629">
    <property type="term" value="P:lipid metabolic process"/>
    <property type="evidence" value="ECO:0007669"/>
    <property type="project" value="UniProtKB-ARBA"/>
</dbReference>
<keyword evidence="6" id="KW-0503">Monooxygenase</keyword>
<dbReference type="OrthoDB" id="1470350at2759"/>
<dbReference type="PRINTS" id="PR00463">
    <property type="entry name" value="EP450I"/>
</dbReference>
<dbReference type="Pfam" id="PF00067">
    <property type="entry name" value="p450"/>
    <property type="match status" value="2"/>
</dbReference>
<reference evidence="8" key="1">
    <citation type="submission" date="2020-02" db="EMBL/GenBank/DDBJ databases">
        <authorList>
            <person name="Scholz U."/>
            <person name="Mascher M."/>
            <person name="Fiebig A."/>
        </authorList>
    </citation>
    <scope>NUCLEOTIDE SEQUENCE</scope>
</reference>
<evidence type="ECO:0000313" key="8">
    <source>
        <dbReference type="EMBL" id="CAA7403010.1"/>
    </source>
</evidence>
<evidence type="ECO:0000256" key="3">
    <source>
        <dbReference type="ARBA" id="ARBA00023002"/>
    </source>
</evidence>
<dbReference type="SUPFAM" id="SSF48264">
    <property type="entry name" value="Cytochrome P450"/>
    <property type="match status" value="1"/>
</dbReference>
<dbReference type="InterPro" id="IPR002401">
    <property type="entry name" value="Cyt_P450_E_grp-I"/>
</dbReference>
<evidence type="ECO:0000256" key="1">
    <source>
        <dbReference type="ARBA" id="ARBA00010617"/>
    </source>
</evidence>
<keyword evidence="3 6" id="KW-0560">Oxidoreductase</keyword>
<name>A0A7I8KZ28_SPIIN</name>
<dbReference type="Proteomes" id="UP000663760">
    <property type="component" value="Chromosome 9"/>
</dbReference>
<comment type="similarity">
    <text evidence="1 6">Belongs to the cytochrome P450 family.</text>
</comment>
<keyword evidence="7" id="KW-1133">Transmembrane helix</keyword>
<dbReference type="InterPro" id="IPR036396">
    <property type="entry name" value="Cyt_P450_sf"/>
</dbReference>
<dbReference type="GO" id="GO:0016705">
    <property type="term" value="F:oxidoreductase activity, acting on paired donors, with incorporation or reduction of molecular oxygen"/>
    <property type="evidence" value="ECO:0007669"/>
    <property type="project" value="InterPro"/>
</dbReference>
<dbReference type="GO" id="GO:0004497">
    <property type="term" value="F:monooxygenase activity"/>
    <property type="evidence" value="ECO:0007669"/>
    <property type="project" value="UniProtKB-KW"/>
</dbReference>
<accession>A0A7I8KZ28</accession>
<organism evidence="8 9">
    <name type="scientific">Spirodela intermedia</name>
    <name type="common">Intermediate duckweed</name>
    <dbReference type="NCBI Taxonomy" id="51605"/>
    <lineage>
        <taxon>Eukaryota</taxon>
        <taxon>Viridiplantae</taxon>
        <taxon>Streptophyta</taxon>
        <taxon>Embryophyta</taxon>
        <taxon>Tracheophyta</taxon>
        <taxon>Spermatophyta</taxon>
        <taxon>Magnoliopsida</taxon>
        <taxon>Liliopsida</taxon>
        <taxon>Araceae</taxon>
        <taxon>Lemnoideae</taxon>
        <taxon>Spirodela</taxon>
    </lineage>
</organism>
<evidence type="ECO:0000256" key="6">
    <source>
        <dbReference type="RuleBase" id="RU000461"/>
    </source>
</evidence>
<dbReference type="EMBL" id="LR746272">
    <property type="protein sequence ID" value="CAA7403010.1"/>
    <property type="molecule type" value="Genomic_DNA"/>
</dbReference>
<dbReference type="InterPro" id="IPR017972">
    <property type="entry name" value="Cyt_P450_CS"/>
</dbReference>
<gene>
    <name evidence="8" type="ORF">SI8410_09013688</name>
</gene>
<feature type="transmembrane region" description="Helical" evidence="7">
    <location>
        <begin position="12"/>
        <end position="29"/>
    </location>
</feature>
<keyword evidence="2 5" id="KW-0479">Metal-binding</keyword>
<evidence type="ECO:0000256" key="5">
    <source>
        <dbReference type="PIRSR" id="PIRSR602401-1"/>
    </source>
</evidence>
<evidence type="ECO:0000313" key="9">
    <source>
        <dbReference type="Proteomes" id="UP000663760"/>
    </source>
</evidence>
<evidence type="ECO:0000256" key="4">
    <source>
        <dbReference type="ARBA" id="ARBA00023004"/>
    </source>
</evidence>
<dbReference type="AlphaFoldDB" id="A0A7I8KZ28"/>
<proteinExistence type="inferred from homology"/>
<dbReference type="GO" id="GO:0005506">
    <property type="term" value="F:iron ion binding"/>
    <property type="evidence" value="ECO:0007669"/>
    <property type="project" value="InterPro"/>
</dbReference>